<dbReference type="Pfam" id="PF00227">
    <property type="entry name" value="Proteasome"/>
    <property type="match status" value="1"/>
</dbReference>
<keyword evidence="4" id="KW-0539">Nucleus</keyword>
<evidence type="ECO:0000259" key="5">
    <source>
        <dbReference type="PROSITE" id="PS00388"/>
    </source>
</evidence>
<comment type="similarity">
    <text evidence="3 4">Belongs to the peptidase T1A family.</text>
</comment>
<dbReference type="WBParaSite" id="Gr19_v10_g7496.t1">
    <property type="protein sequence ID" value="Gr19_v10_g7496.t1"/>
    <property type="gene ID" value="Gr19_v10_g7496"/>
</dbReference>
<evidence type="ECO:0000256" key="1">
    <source>
        <dbReference type="ARBA" id="ARBA00002000"/>
    </source>
</evidence>
<dbReference type="InterPro" id="IPR029055">
    <property type="entry name" value="Ntn_hydrolases_N"/>
</dbReference>
<dbReference type="GO" id="GO:0005737">
    <property type="term" value="C:cytoplasm"/>
    <property type="evidence" value="ECO:0007669"/>
    <property type="project" value="UniProtKB-SubCell"/>
</dbReference>
<proteinExistence type="inferred from homology"/>
<dbReference type="GO" id="GO:0006511">
    <property type="term" value="P:ubiquitin-dependent protein catabolic process"/>
    <property type="evidence" value="ECO:0007669"/>
    <property type="project" value="InterPro"/>
</dbReference>
<dbReference type="PROSITE" id="PS51475">
    <property type="entry name" value="PROTEASOME_ALPHA_2"/>
    <property type="match status" value="1"/>
</dbReference>
<dbReference type="InterPro" id="IPR001353">
    <property type="entry name" value="Proteasome_sua/b"/>
</dbReference>
<dbReference type="InterPro" id="IPR050115">
    <property type="entry name" value="Proteasome_alpha"/>
</dbReference>
<evidence type="ECO:0000313" key="6">
    <source>
        <dbReference type="Proteomes" id="UP000887572"/>
    </source>
</evidence>
<comment type="subunit">
    <text evidence="4">The 20S proteasome core is composed of 28 subunits that are arranged in four stacked rings, resulting in a barrel-shaped structure. The two end rings are each formed by seven alpha subunits, and the two central rings are each formed by seven beta subunits.</text>
</comment>
<keyword evidence="2 3" id="KW-0647">Proteasome</keyword>
<organism evidence="6 7">
    <name type="scientific">Globodera rostochiensis</name>
    <name type="common">Golden nematode worm</name>
    <name type="synonym">Heterodera rostochiensis</name>
    <dbReference type="NCBI Taxonomy" id="31243"/>
    <lineage>
        <taxon>Eukaryota</taxon>
        <taxon>Metazoa</taxon>
        <taxon>Ecdysozoa</taxon>
        <taxon>Nematoda</taxon>
        <taxon>Chromadorea</taxon>
        <taxon>Rhabditida</taxon>
        <taxon>Tylenchina</taxon>
        <taxon>Tylenchomorpha</taxon>
        <taxon>Tylenchoidea</taxon>
        <taxon>Heteroderidae</taxon>
        <taxon>Heteroderinae</taxon>
        <taxon>Globodera</taxon>
    </lineage>
</organism>
<dbReference type="PROSITE" id="PS00388">
    <property type="entry name" value="PROTEASOME_ALPHA_1"/>
    <property type="match status" value="1"/>
</dbReference>
<dbReference type="PANTHER" id="PTHR11599">
    <property type="entry name" value="PROTEASOME SUBUNIT ALPHA/BETA"/>
    <property type="match status" value="1"/>
</dbReference>
<keyword evidence="4" id="KW-0963">Cytoplasm</keyword>
<dbReference type="SMART" id="SM00948">
    <property type="entry name" value="Proteasome_A_N"/>
    <property type="match status" value="1"/>
</dbReference>
<comment type="subcellular location">
    <subcellularLocation>
        <location evidence="4">Cytoplasm</location>
    </subcellularLocation>
    <subcellularLocation>
        <location evidence="4">Nucleus</location>
    </subcellularLocation>
</comment>
<dbReference type="Gene3D" id="3.60.20.10">
    <property type="entry name" value="Glutamine Phosphoribosylpyrophosphate, subunit 1, domain 1"/>
    <property type="match status" value="1"/>
</dbReference>
<reference evidence="7" key="1">
    <citation type="submission" date="2022-11" db="UniProtKB">
        <authorList>
            <consortium name="WormBaseParasite"/>
        </authorList>
    </citation>
    <scope>IDENTIFICATION</scope>
</reference>
<evidence type="ECO:0000313" key="7">
    <source>
        <dbReference type="WBParaSite" id="Gr19_v10_g7496.t1"/>
    </source>
</evidence>
<keyword evidence="6" id="KW-1185">Reference proteome</keyword>
<comment type="function">
    <text evidence="1">The proteasome is a multicatalytic proteinase complex which is characterized by its ability to cleave peptides with Arg, Phe, Tyr, Leu, and Glu adjacent to the leaving group at neutral or slightly basic pH. The proteasome has an ATP-dependent proteolytic activity.</text>
</comment>
<dbReference type="Proteomes" id="UP000887572">
    <property type="component" value="Unplaced"/>
</dbReference>
<dbReference type="InterPro" id="IPR023332">
    <property type="entry name" value="Proteasome_alpha-type"/>
</dbReference>
<feature type="domain" description="Proteasome alpha-type subunits" evidence="5">
    <location>
        <begin position="9"/>
        <end position="31"/>
    </location>
</feature>
<accession>A0A914I814</accession>
<evidence type="ECO:0000256" key="3">
    <source>
        <dbReference type="PROSITE-ProRule" id="PRU00808"/>
    </source>
</evidence>
<dbReference type="AlphaFoldDB" id="A0A914I814"/>
<evidence type="ECO:0000256" key="4">
    <source>
        <dbReference type="RuleBase" id="RU000551"/>
    </source>
</evidence>
<evidence type="ECO:0000256" key="2">
    <source>
        <dbReference type="ARBA" id="ARBA00022942"/>
    </source>
</evidence>
<dbReference type="SUPFAM" id="SSF56235">
    <property type="entry name" value="N-terminal nucleophile aminohydrolases (Ntn hydrolases)"/>
    <property type="match status" value="1"/>
</dbReference>
<name>A0A914I814_GLORO</name>
<dbReference type="Pfam" id="PF10584">
    <property type="entry name" value="Proteasome_A_N"/>
    <property type="match status" value="1"/>
</dbReference>
<sequence>MTRGSSAGYDRHITIFSPEGRIYQVEYAFKAVNAATLSAVGVALDDTAVIAVQRRIPDKLVDPSSVKSIYKLSSTVSCGVIGIVPDAVFQVRRAQSEAAKWKYENGYEMPISELARKMAEINQYYTQVAELRSLGTLMLMVSFDDEKGASVYSVDPAGHFISVRGYGIGVKQQLVNGFLEKKLKAKDRKFGEAEVIQLALEALQHGLGIDLKSGEVEVIVEKKATPNGEKLDSKSIEEHLTAIAEKD</sequence>
<protein>
    <recommendedName>
        <fullName evidence="4">Proteasome subunit alpha type</fullName>
    </recommendedName>
</protein>
<dbReference type="InterPro" id="IPR000426">
    <property type="entry name" value="Proteasome_asu_N"/>
</dbReference>
<dbReference type="GO" id="GO:0019773">
    <property type="term" value="C:proteasome core complex, alpha-subunit complex"/>
    <property type="evidence" value="ECO:0007669"/>
    <property type="project" value="UniProtKB-UniRule"/>
</dbReference>
<dbReference type="GO" id="GO:0005634">
    <property type="term" value="C:nucleus"/>
    <property type="evidence" value="ECO:0007669"/>
    <property type="project" value="UniProtKB-SubCell"/>
</dbReference>